<organism evidence="1 2">
    <name type="scientific">Dorcoceras hygrometricum</name>
    <dbReference type="NCBI Taxonomy" id="472368"/>
    <lineage>
        <taxon>Eukaryota</taxon>
        <taxon>Viridiplantae</taxon>
        <taxon>Streptophyta</taxon>
        <taxon>Embryophyta</taxon>
        <taxon>Tracheophyta</taxon>
        <taxon>Spermatophyta</taxon>
        <taxon>Magnoliopsida</taxon>
        <taxon>eudicotyledons</taxon>
        <taxon>Gunneridae</taxon>
        <taxon>Pentapetalae</taxon>
        <taxon>asterids</taxon>
        <taxon>lamiids</taxon>
        <taxon>Lamiales</taxon>
        <taxon>Gesneriaceae</taxon>
        <taxon>Didymocarpoideae</taxon>
        <taxon>Trichosporeae</taxon>
        <taxon>Loxocarpinae</taxon>
        <taxon>Dorcoceras</taxon>
    </lineage>
</organism>
<gene>
    <name evidence="1" type="ORF">F511_28454</name>
</gene>
<name>A0A2Z7DEJ2_9LAMI</name>
<evidence type="ECO:0000313" key="2">
    <source>
        <dbReference type="Proteomes" id="UP000250235"/>
    </source>
</evidence>
<dbReference type="AlphaFoldDB" id="A0A2Z7DEJ2"/>
<accession>A0A2Z7DEJ2</accession>
<proteinExistence type="predicted"/>
<evidence type="ECO:0000313" key="1">
    <source>
        <dbReference type="EMBL" id="KZV58316.1"/>
    </source>
</evidence>
<sequence length="57" mass="6197">MFKGRKCSDFRIYGKDNRRSKLEGRAAVREGRLTPSYGLTSFLGAGESAPEQMGGGV</sequence>
<keyword evidence="2" id="KW-1185">Reference proteome</keyword>
<reference evidence="1 2" key="1">
    <citation type="journal article" date="2015" name="Proc. Natl. Acad. Sci. U.S.A.">
        <title>The resurrection genome of Boea hygrometrica: A blueprint for survival of dehydration.</title>
        <authorList>
            <person name="Xiao L."/>
            <person name="Yang G."/>
            <person name="Zhang L."/>
            <person name="Yang X."/>
            <person name="Zhao S."/>
            <person name="Ji Z."/>
            <person name="Zhou Q."/>
            <person name="Hu M."/>
            <person name="Wang Y."/>
            <person name="Chen M."/>
            <person name="Xu Y."/>
            <person name="Jin H."/>
            <person name="Xiao X."/>
            <person name="Hu G."/>
            <person name="Bao F."/>
            <person name="Hu Y."/>
            <person name="Wan P."/>
            <person name="Li L."/>
            <person name="Deng X."/>
            <person name="Kuang T."/>
            <person name="Xiang C."/>
            <person name="Zhu J.K."/>
            <person name="Oliver M.J."/>
            <person name="He Y."/>
        </authorList>
    </citation>
    <scope>NUCLEOTIDE SEQUENCE [LARGE SCALE GENOMIC DNA]</scope>
    <source>
        <strain evidence="2">cv. XS01</strain>
    </source>
</reference>
<protein>
    <submittedName>
        <fullName evidence="1">Uncharacterized protein</fullName>
    </submittedName>
</protein>
<dbReference type="Proteomes" id="UP000250235">
    <property type="component" value="Unassembled WGS sequence"/>
</dbReference>
<dbReference type="EMBL" id="KQ986802">
    <property type="protein sequence ID" value="KZV58316.1"/>
    <property type="molecule type" value="Genomic_DNA"/>
</dbReference>